<dbReference type="SUPFAM" id="SSF52266">
    <property type="entry name" value="SGNH hydrolase"/>
    <property type="match status" value="1"/>
</dbReference>
<sequence length="401" mass="43965">MAKKNFPMGFSVVCITLIQFIASLNFSTSQNEISTSTTTTTTKAFFIFGDSTVDSGNNNFIDTIPENKADYKPYGLNAFSHQPTGRFSDGRVIVDFIAEYAELPLIPPFLQPNADFSNGVNFASGGAGVLSETNHGLVIDFQTQLRHFEEVRNLLSEKLGEKKAKELISEAVYFISIGSNDYMGGYLGDPKMQESYNPEQYVGMVIGNLTQAIQILYEKGARKFGFLSLSPLGCLPALRSLNPESDKGGCFEAASALGLAHNNALSNVLTRLKQVLEGFMYSNSNFYDWLLDRIDNPTNYGFKDGVNACCGSGPYGGMFSCGGSTKDTEFSLCDNAGDHVWWDSFHPTQNIHQQFAKALWDGPSSSVGPYNLKQLFSNNEITLTIADVVDAPQNQQHSFTV</sequence>
<evidence type="ECO:0000313" key="5">
    <source>
        <dbReference type="Proteomes" id="UP000501690"/>
    </source>
</evidence>
<keyword evidence="5" id="KW-1185">Reference proteome</keyword>
<accession>A0A4D6NLS0</accession>
<gene>
    <name evidence="4" type="ORF">DEO72_LG11g609</name>
</gene>
<evidence type="ECO:0000313" key="4">
    <source>
        <dbReference type="EMBL" id="QCE13614.1"/>
    </source>
</evidence>
<dbReference type="EMBL" id="CP039355">
    <property type="protein sequence ID" value="QCE13614.1"/>
    <property type="molecule type" value="Genomic_DNA"/>
</dbReference>
<evidence type="ECO:0000256" key="3">
    <source>
        <dbReference type="SAM" id="SignalP"/>
    </source>
</evidence>
<keyword evidence="2 3" id="KW-0732">Signal</keyword>
<dbReference type="OrthoDB" id="1600564at2759"/>
<dbReference type="PANTHER" id="PTHR45966:SF13">
    <property type="entry name" value="GDSL ESTERASE_LIPASE"/>
    <property type="match status" value="1"/>
</dbReference>
<dbReference type="CDD" id="cd01837">
    <property type="entry name" value="SGNH_plant_lipase_like"/>
    <property type="match status" value="1"/>
</dbReference>
<dbReference type="Gene3D" id="3.40.50.1110">
    <property type="entry name" value="SGNH hydrolase"/>
    <property type="match status" value="1"/>
</dbReference>
<evidence type="ECO:0000256" key="2">
    <source>
        <dbReference type="ARBA" id="ARBA00022729"/>
    </source>
</evidence>
<dbReference type="InterPro" id="IPR036514">
    <property type="entry name" value="SGNH_hydro_sf"/>
</dbReference>
<evidence type="ECO:0000256" key="1">
    <source>
        <dbReference type="ARBA" id="ARBA00008668"/>
    </source>
</evidence>
<dbReference type="PANTHER" id="PTHR45966">
    <property type="entry name" value="GDSL-LIKE LIPASE/ACYLHYDROLASE"/>
    <property type="match status" value="1"/>
</dbReference>
<comment type="similarity">
    <text evidence="1">Belongs to the 'GDSL' lipolytic enzyme family.</text>
</comment>
<organism evidence="4 5">
    <name type="scientific">Vigna unguiculata</name>
    <name type="common">Cowpea</name>
    <dbReference type="NCBI Taxonomy" id="3917"/>
    <lineage>
        <taxon>Eukaryota</taxon>
        <taxon>Viridiplantae</taxon>
        <taxon>Streptophyta</taxon>
        <taxon>Embryophyta</taxon>
        <taxon>Tracheophyta</taxon>
        <taxon>Spermatophyta</taxon>
        <taxon>Magnoliopsida</taxon>
        <taxon>eudicotyledons</taxon>
        <taxon>Gunneridae</taxon>
        <taxon>Pentapetalae</taxon>
        <taxon>rosids</taxon>
        <taxon>fabids</taxon>
        <taxon>Fabales</taxon>
        <taxon>Fabaceae</taxon>
        <taxon>Papilionoideae</taxon>
        <taxon>50 kb inversion clade</taxon>
        <taxon>NPAAA clade</taxon>
        <taxon>indigoferoid/millettioid clade</taxon>
        <taxon>Phaseoleae</taxon>
        <taxon>Vigna</taxon>
    </lineage>
</organism>
<dbReference type="Proteomes" id="UP000501690">
    <property type="component" value="Linkage Group LG11"/>
</dbReference>
<dbReference type="InterPro" id="IPR044552">
    <property type="entry name" value="GLIP1-5/GLL25"/>
</dbReference>
<dbReference type="AlphaFoldDB" id="A0A4D6NLS0"/>
<dbReference type="Pfam" id="PF00657">
    <property type="entry name" value="Lipase_GDSL"/>
    <property type="match status" value="1"/>
</dbReference>
<name>A0A4D6NLS0_VIGUN</name>
<feature type="signal peptide" evidence="3">
    <location>
        <begin position="1"/>
        <end position="23"/>
    </location>
</feature>
<proteinExistence type="inferred from homology"/>
<dbReference type="InterPro" id="IPR001087">
    <property type="entry name" value="GDSL"/>
</dbReference>
<dbReference type="GO" id="GO:0016298">
    <property type="term" value="F:lipase activity"/>
    <property type="evidence" value="ECO:0007669"/>
    <property type="project" value="TreeGrafter"/>
</dbReference>
<feature type="chain" id="PRO_5020028119" evidence="3">
    <location>
        <begin position="24"/>
        <end position="401"/>
    </location>
</feature>
<reference evidence="4 5" key="1">
    <citation type="submission" date="2019-04" db="EMBL/GenBank/DDBJ databases">
        <title>An improved genome assembly and genetic linkage map for asparagus bean, Vigna unguiculata ssp. sesquipedialis.</title>
        <authorList>
            <person name="Xia Q."/>
            <person name="Zhang R."/>
            <person name="Dong Y."/>
        </authorList>
    </citation>
    <scope>NUCLEOTIDE SEQUENCE [LARGE SCALE GENOMIC DNA]</scope>
    <source>
        <tissue evidence="4">Leaf</tissue>
    </source>
</reference>
<protein>
    <submittedName>
        <fullName evidence="4">Zeta-carotene desaturase</fullName>
    </submittedName>
</protein>
<dbReference type="InterPro" id="IPR035669">
    <property type="entry name" value="SGNH_plant_lipase-like"/>
</dbReference>
<dbReference type="Gramene" id="Vigun09g042100.1.v1.2">
    <property type="protein sequence ID" value="Vigun09g042100.1.v1.2"/>
    <property type="gene ID" value="Vigun09g042100.v1.2"/>
</dbReference>